<dbReference type="AlphaFoldDB" id="A0AAW0KGK9"/>
<evidence type="ECO:0000313" key="1">
    <source>
        <dbReference type="EMBL" id="KAK7838254.1"/>
    </source>
</evidence>
<proteinExistence type="predicted"/>
<evidence type="ECO:0000313" key="2">
    <source>
        <dbReference type="Proteomes" id="UP000237347"/>
    </source>
</evidence>
<dbReference type="Proteomes" id="UP000237347">
    <property type="component" value="Unassembled WGS sequence"/>
</dbReference>
<protein>
    <recommendedName>
        <fullName evidence="3">Aminotransferase-like plant mobile domain-containing protein</fullName>
    </recommendedName>
</protein>
<name>A0AAW0KGK9_QUESU</name>
<organism evidence="1 2">
    <name type="scientific">Quercus suber</name>
    <name type="common">Cork oak</name>
    <dbReference type="NCBI Taxonomy" id="58331"/>
    <lineage>
        <taxon>Eukaryota</taxon>
        <taxon>Viridiplantae</taxon>
        <taxon>Streptophyta</taxon>
        <taxon>Embryophyta</taxon>
        <taxon>Tracheophyta</taxon>
        <taxon>Spermatophyta</taxon>
        <taxon>Magnoliopsida</taxon>
        <taxon>eudicotyledons</taxon>
        <taxon>Gunneridae</taxon>
        <taxon>Pentapetalae</taxon>
        <taxon>rosids</taxon>
        <taxon>fabids</taxon>
        <taxon>Fagales</taxon>
        <taxon>Fagaceae</taxon>
        <taxon>Quercus</taxon>
    </lineage>
</organism>
<gene>
    <name evidence="1" type="ORF">CFP56_020066</name>
</gene>
<keyword evidence="2" id="KW-1185">Reference proteome</keyword>
<sequence length="250" mass="28257">MAHGESLAVGAMCLSNLYNHLDALHISEMKGSPYYAMVTHLNLALLQVWAWEYAFPLVTHASSVTAIQVKSPLLSWVELMDREANFIWIPYISVAGFSLALLDEDVEFDAPLLALLPENLRVGVLTRRACRYWNEIAIRFNDYATASKDECTFPPPPSTPINRPCHIKFSCELVAYFTKEKIGFVAWVAYAGEFPKPWKKYEPMVKARVFAPSTRGEALNAKLQPRGKDQKLLSLPLPFLLPYLKRLAPQ</sequence>
<reference evidence="1 2" key="1">
    <citation type="journal article" date="2018" name="Sci. Data">
        <title>The draft genome sequence of cork oak.</title>
        <authorList>
            <person name="Ramos A.M."/>
            <person name="Usie A."/>
            <person name="Barbosa P."/>
            <person name="Barros P.M."/>
            <person name="Capote T."/>
            <person name="Chaves I."/>
            <person name="Simoes F."/>
            <person name="Abreu I."/>
            <person name="Carrasquinho I."/>
            <person name="Faro C."/>
            <person name="Guimaraes J.B."/>
            <person name="Mendonca D."/>
            <person name="Nobrega F."/>
            <person name="Rodrigues L."/>
            <person name="Saibo N.J.M."/>
            <person name="Varela M.C."/>
            <person name="Egas C."/>
            <person name="Matos J."/>
            <person name="Miguel C.M."/>
            <person name="Oliveira M.M."/>
            <person name="Ricardo C.P."/>
            <person name="Goncalves S."/>
        </authorList>
    </citation>
    <scope>NUCLEOTIDE SEQUENCE [LARGE SCALE GENOMIC DNA]</scope>
    <source>
        <strain evidence="2">cv. HL8</strain>
    </source>
</reference>
<dbReference type="EMBL" id="PKMF04000310">
    <property type="protein sequence ID" value="KAK7838254.1"/>
    <property type="molecule type" value="Genomic_DNA"/>
</dbReference>
<comment type="caution">
    <text evidence="1">The sequence shown here is derived from an EMBL/GenBank/DDBJ whole genome shotgun (WGS) entry which is preliminary data.</text>
</comment>
<accession>A0AAW0KGK9</accession>
<evidence type="ECO:0008006" key="3">
    <source>
        <dbReference type="Google" id="ProtNLM"/>
    </source>
</evidence>